<evidence type="ECO:0000313" key="4">
    <source>
        <dbReference type="Proteomes" id="UP001300383"/>
    </source>
</evidence>
<dbReference type="Gene3D" id="3.90.1150.10">
    <property type="entry name" value="Aspartate Aminotransferase, domain 1"/>
    <property type="match status" value="1"/>
</dbReference>
<dbReference type="PANTHER" id="PTHR42691">
    <property type="entry name" value="ASPARTATE AMINOTRANSFERASE YHDR-RELATED"/>
    <property type="match status" value="1"/>
</dbReference>
<comment type="cofactor">
    <cofactor evidence="1">
        <name>pyridoxal 5'-phosphate</name>
        <dbReference type="ChEBI" id="CHEBI:597326"/>
    </cofactor>
</comment>
<evidence type="ECO:0000313" key="3">
    <source>
        <dbReference type="EMBL" id="MDI9242353.1"/>
    </source>
</evidence>
<protein>
    <recommendedName>
        <fullName evidence="1">Aminotransferase</fullName>
        <ecNumber evidence="1">2.6.1.-</ecNumber>
    </recommendedName>
</protein>
<dbReference type="EMBL" id="JASGBQ010000011">
    <property type="protein sequence ID" value="MDI9242353.1"/>
    <property type="molecule type" value="Genomic_DNA"/>
</dbReference>
<sequence length="394" mass="43617">MFAEKMVELGSRRSTIREIFEFGNKRATEVGRDNIFDFSLGNPNVPAPQTVSDEIVRLVTTEDAAALHGYTSAQGDAVVRSQIAESINRTHGTHFTGDNLYMTVGAAASLCVCFKALAEEGDEFIAFAPYFPEYKVFVEGTGAKLQVVPADIDSFQINFDAFETLLNPKTKAVIVNSPNNPSGVVYSEETILKLTALLKERSEEYGHPIYLISDEPYREIAFDGVKVPYLTEYYDNTFVCYSYSKSLSMPGERIGYVVVPGEMEDFKAAYAAVCGAGRVLGYVCAPALFQRVAASCAGQTSDISVYRKNRDILYNELTRMGYTCVKPEGAFYLFPRSLEPDANAFCEKAKSLDLLLVPGDDFACPGHVRIAYCVKTEMIERSLAAFEKLAQMYR</sequence>
<evidence type="ECO:0000259" key="2">
    <source>
        <dbReference type="Pfam" id="PF00155"/>
    </source>
</evidence>
<evidence type="ECO:0000256" key="1">
    <source>
        <dbReference type="RuleBase" id="RU000481"/>
    </source>
</evidence>
<accession>A0AAP4F0S1</accession>
<dbReference type="EC" id="2.6.1.-" evidence="1"/>
<dbReference type="InterPro" id="IPR004839">
    <property type="entry name" value="Aminotransferase_I/II_large"/>
</dbReference>
<name>A0AAP4F0S1_9FIRM</name>
<dbReference type="GO" id="GO:0008483">
    <property type="term" value="F:transaminase activity"/>
    <property type="evidence" value="ECO:0007669"/>
    <property type="project" value="UniProtKB-KW"/>
</dbReference>
<dbReference type="NCBIfam" id="NF005305">
    <property type="entry name" value="PRK06836.1"/>
    <property type="match status" value="1"/>
</dbReference>
<dbReference type="PANTHER" id="PTHR42691:SF1">
    <property type="entry name" value="ASPARTATE AMINOTRANSFERASE YHDR-RELATED"/>
    <property type="match status" value="1"/>
</dbReference>
<dbReference type="InterPro" id="IPR004838">
    <property type="entry name" value="NHTrfase_class1_PyrdxlP-BS"/>
</dbReference>
<keyword evidence="4" id="KW-1185">Reference proteome</keyword>
<proteinExistence type="inferred from homology"/>
<organism evidence="3 4">
    <name type="scientific">Fusibacillus kribbianus</name>
    <dbReference type="NCBI Taxonomy" id="3044208"/>
    <lineage>
        <taxon>Bacteria</taxon>
        <taxon>Bacillati</taxon>
        <taxon>Bacillota</taxon>
        <taxon>Clostridia</taxon>
        <taxon>Lachnospirales</taxon>
        <taxon>Lachnospiraceae</taxon>
        <taxon>Fusibacillus</taxon>
    </lineage>
</organism>
<dbReference type="Proteomes" id="UP001300383">
    <property type="component" value="Unassembled WGS sequence"/>
</dbReference>
<feature type="domain" description="Aminotransferase class I/classII large" evidence="2">
    <location>
        <begin position="35"/>
        <end position="385"/>
    </location>
</feature>
<dbReference type="PROSITE" id="PS00105">
    <property type="entry name" value="AA_TRANSFER_CLASS_1"/>
    <property type="match status" value="1"/>
</dbReference>
<dbReference type="Gene3D" id="3.40.640.10">
    <property type="entry name" value="Type I PLP-dependent aspartate aminotransferase-like (Major domain)"/>
    <property type="match status" value="1"/>
</dbReference>
<comment type="caution">
    <text evidence="3">The sequence shown here is derived from an EMBL/GenBank/DDBJ whole genome shotgun (WGS) entry which is preliminary data.</text>
</comment>
<dbReference type="InterPro" id="IPR015422">
    <property type="entry name" value="PyrdxlP-dep_Trfase_small"/>
</dbReference>
<dbReference type="GO" id="GO:0030170">
    <property type="term" value="F:pyridoxal phosphate binding"/>
    <property type="evidence" value="ECO:0007669"/>
    <property type="project" value="InterPro"/>
</dbReference>
<reference evidence="3 4" key="1">
    <citation type="submission" date="2023-05" db="EMBL/GenBank/DDBJ databases">
        <title>[ruminococcus] sp. nov., isolated from a pig farm feces dump.</title>
        <authorList>
            <person name="Chang Y.-H."/>
        </authorList>
    </citation>
    <scope>NUCLEOTIDE SEQUENCE [LARGE SCALE GENOMIC DNA]</scope>
    <source>
        <strain evidence="3 4">YH-rum2234</strain>
    </source>
</reference>
<dbReference type="CDD" id="cd00609">
    <property type="entry name" value="AAT_like"/>
    <property type="match status" value="1"/>
</dbReference>
<dbReference type="InterPro" id="IPR015424">
    <property type="entry name" value="PyrdxlP-dep_Trfase"/>
</dbReference>
<keyword evidence="1 3" id="KW-0032">Aminotransferase</keyword>
<gene>
    <name evidence="3" type="ORF">QJ036_07695</name>
</gene>
<dbReference type="InterPro" id="IPR015421">
    <property type="entry name" value="PyrdxlP-dep_Trfase_major"/>
</dbReference>
<dbReference type="AlphaFoldDB" id="A0AAP4F0S1"/>
<dbReference type="Pfam" id="PF00155">
    <property type="entry name" value="Aminotran_1_2"/>
    <property type="match status" value="1"/>
</dbReference>
<dbReference type="PRINTS" id="PR00753">
    <property type="entry name" value="ACCSYNTHASE"/>
</dbReference>
<keyword evidence="1 3" id="KW-0808">Transferase</keyword>
<dbReference type="RefSeq" id="WP_283230837.1">
    <property type="nucleotide sequence ID" value="NZ_JASGBQ010000011.1"/>
</dbReference>
<comment type="similarity">
    <text evidence="1">Belongs to the class-I pyridoxal-phosphate-dependent aminotransferase family.</text>
</comment>
<dbReference type="SUPFAM" id="SSF53383">
    <property type="entry name" value="PLP-dependent transferases"/>
    <property type="match status" value="1"/>
</dbReference>